<dbReference type="GO" id="GO:0046872">
    <property type="term" value="F:metal ion binding"/>
    <property type="evidence" value="ECO:0007669"/>
    <property type="project" value="UniProtKB-KW"/>
</dbReference>
<keyword evidence="1" id="KW-0479">Metal-binding</keyword>
<evidence type="ECO:0000313" key="6">
    <source>
        <dbReference type="EMBL" id="ACB85858.1"/>
    </source>
</evidence>
<evidence type="ECO:0000256" key="4">
    <source>
        <dbReference type="SAM" id="MobiDB-lite"/>
    </source>
</evidence>
<dbReference type="Pfam" id="PF00037">
    <property type="entry name" value="Fer4"/>
    <property type="match status" value="1"/>
</dbReference>
<keyword evidence="2" id="KW-0408">Iron</keyword>
<keyword evidence="7" id="KW-1185">Reference proteome</keyword>
<dbReference type="KEGG" id="nth:Nther_2292"/>
<dbReference type="Gene3D" id="3.30.70.20">
    <property type="match status" value="1"/>
</dbReference>
<dbReference type="STRING" id="457570.Nther_2292"/>
<organism evidence="6 7">
    <name type="scientific">Natranaerobius thermophilus (strain ATCC BAA-1301 / DSM 18059 / JW/NM-WN-LF)</name>
    <dbReference type="NCBI Taxonomy" id="457570"/>
    <lineage>
        <taxon>Bacteria</taxon>
        <taxon>Bacillati</taxon>
        <taxon>Bacillota</taxon>
        <taxon>Clostridia</taxon>
        <taxon>Natranaerobiales</taxon>
        <taxon>Natranaerobiaceae</taxon>
        <taxon>Natranaerobius</taxon>
    </lineage>
</organism>
<dbReference type="eggNOG" id="COG1145">
    <property type="taxonomic scope" value="Bacteria"/>
</dbReference>
<dbReference type="PANTHER" id="PTHR42895:SF1">
    <property type="entry name" value="IRON-SULFUR CLUSTER PROTEIN"/>
    <property type="match status" value="1"/>
</dbReference>
<dbReference type="GO" id="GO:0051536">
    <property type="term" value="F:iron-sulfur cluster binding"/>
    <property type="evidence" value="ECO:0007669"/>
    <property type="project" value="UniProtKB-KW"/>
</dbReference>
<sequence>MVKRKIVRIDEEKCDGCGLCVPACEEGAIQIVDGKARLLDDKLCDGLGDCLGECPQGAIEIIEREADEFDEEAVKERLKELKSEQQAKTEATAGGCPGSRMMQMQNGGGCPSSRPQSNPGKAKEQKETGSEEDECQAVSQLTQWPVQLHLVSPHAPYFDGSDLLIAADCVPFAYPEFHNNLLKDKSVAIGCPKLDDGNSYVEKLAQIFTVNDINSVTVAIMEVPCCSGMLSIVKKALELSEQNIPLEQVVIGVQGDKK</sequence>
<dbReference type="InterPro" id="IPR052911">
    <property type="entry name" value="Corrinoid_activation_enz"/>
</dbReference>
<evidence type="ECO:0000256" key="3">
    <source>
        <dbReference type="ARBA" id="ARBA00023014"/>
    </source>
</evidence>
<evidence type="ECO:0000256" key="1">
    <source>
        <dbReference type="ARBA" id="ARBA00022723"/>
    </source>
</evidence>
<accession>B2A8H4</accession>
<protein>
    <submittedName>
        <fullName evidence="6">4Fe-4S ferredoxin iron-sulfur binding domain protein</fullName>
    </submittedName>
</protein>
<evidence type="ECO:0000313" key="7">
    <source>
        <dbReference type="Proteomes" id="UP000001683"/>
    </source>
</evidence>
<reference evidence="6 7" key="2">
    <citation type="journal article" date="2011" name="J. Bacteriol.">
        <title>Complete genome sequence of the anaerobic, halophilic alkalithermophile Natranaerobius thermophilus JW/NM-WN-LF.</title>
        <authorList>
            <person name="Zhao B."/>
            <person name="Mesbah N.M."/>
            <person name="Dalin E."/>
            <person name="Goodwin L."/>
            <person name="Nolan M."/>
            <person name="Pitluck S."/>
            <person name="Chertkov O."/>
            <person name="Brettin T.S."/>
            <person name="Han J."/>
            <person name="Larimer F.W."/>
            <person name="Land M.L."/>
            <person name="Hauser L."/>
            <person name="Kyrpides N."/>
            <person name="Wiegel J."/>
        </authorList>
    </citation>
    <scope>NUCLEOTIDE SEQUENCE [LARGE SCALE GENOMIC DNA]</scope>
    <source>
        <strain evidence="7">ATCC BAA-1301 / DSM 18059 / JW/NM-WN-LF</strain>
    </source>
</reference>
<dbReference type="AlphaFoldDB" id="B2A8H4"/>
<keyword evidence="3" id="KW-0411">Iron-sulfur</keyword>
<feature type="domain" description="4Fe-4S ferredoxin-type" evidence="5">
    <location>
        <begin position="35"/>
        <end position="64"/>
    </location>
</feature>
<dbReference type="InterPro" id="IPR017896">
    <property type="entry name" value="4Fe4S_Fe-S-bd"/>
</dbReference>
<name>B2A8H4_NATTJ</name>
<dbReference type="RefSeq" id="WP_012448708.1">
    <property type="nucleotide sequence ID" value="NC_010718.1"/>
</dbReference>
<dbReference type="HOGENOM" id="CLU_074768_0_0_9"/>
<feature type="compositionally biased region" description="Basic and acidic residues" evidence="4">
    <location>
        <begin position="78"/>
        <end position="87"/>
    </location>
</feature>
<dbReference type="SUPFAM" id="SSF54862">
    <property type="entry name" value="4Fe-4S ferredoxins"/>
    <property type="match status" value="1"/>
</dbReference>
<feature type="domain" description="4Fe-4S ferredoxin-type" evidence="5">
    <location>
        <begin position="5"/>
        <end position="34"/>
    </location>
</feature>
<dbReference type="OrthoDB" id="9795268at2"/>
<feature type="region of interest" description="Disordered" evidence="4">
    <location>
        <begin position="78"/>
        <end position="134"/>
    </location>
</feature>
<dbReference type="InParanoid" id="B2A8H4"/>
<proteinExistence type="predicted"/>
<dbReference type="PROSITE" id="PS00198">
    <property type="entry name" value="4FE4S_FER_1"/>
    <property type="match status" value="1"/>
</dbReference>
<evidence type="ECO:0000259" key="5">
    <source>
        <dbReference type="PROSITE" id="PS51379"/>
    </source>
</evidence>
<reference evidence="6 7" key="1">
    <citation type="submission" date="2008-04" db="EMBL/GenBank/DDBJ databases">
        <title>Complete sequence of chromosome of Natranaerobius thermophilus JW/NM-WN-LF.</title>
        <authorList>
            <consortium name="US DOE Joint Genome Institute"/>
            <person name="Copeland A."/>
            <person name="Lucas S."/>
            <person name="Lapidus A."/>
            <person name="Glavina del Rio T."/>
            <person name="Dalin E."/>
            <person name="Tice H."/>
            <person name="Bruce D."/>
            <person name="Goodwin L."/>
            <person name="Pitluck S."/>
            <person name="Chertkov O."/>
            <person name="Brettin T."/>
            <person name="Detter J.C."/>
            <person name="Han C."/>
            <person name="Kuske C.R."/>
            <person name="Schmutz J."/>
            <person name="Larimer F."/>
            <person name="Land M."/>
            <person name="Hauser L."/>
            <person name="Kyrpides N."/>
            <person name="Lykidis A."/>
            <person name="Mesbah N.M."/>
            <person name="Wiegel J."/>
        </authorList>
    </citation>
    <scope>NUCLEOTIDE SEQUENCE [LARGE SCALE GENOMIC DNA]</scope>
    <source>
        <strain evidence="7">ATCC BAA-1301 / DSM 18059 / JW/NM-WN-LF</strain>
    </source>
</reference>
<dbReference type="PROSITE" id="PS51379">
    <property type="entry name" value="4FE4S_FER_2"/>
    <property type="match status" value="2"/>
</dbReference>
<gene>
    <name evidence="6" type="ordered locus">Nther_2292</name>
</gene>
<dbReference type="PANTHER" id="PTHR42895">
    <property type="entry name" value="IRON-SULFUR CLUSTER-BINDING PROTEIN-RELATED"/>
    <property type="match status" value="1"/>
</dbReference>
<dbReference type="EMBL" id="CP001034">
    <property type="protein sequence ID" value="ACB85858.1"/>
    <property type="molecule type" value="Genomic_DNA"/>
</dbReference>
<dbReference type="InterPro" id="IPR017900">
    <property type="entry name" value="4Fe4S_Fe_S_CS"/>
</dbReference>
<evidence type="ECO:0000256" key="2">
    <source>
        <dbReference type="ARBA" id="ARBA00023004"/>
    </source>
</evidence>
<dbReference type="Proteomes" id="UP000001683">
    <property type="component" value="Chromosome"/>
</dbReference>